<gene>
    <name evidence="1" type="ORF">LCGC14_1183910</name>
</gene>
<proteinExistence type="predicted"/>
<organism evidence="1">
    <name type="scientific">marine sediment metagenome</name>
    <dbReference type="NCBI Taxonomy" id="412755"/>
    <lineage>
        <taxon>unclassified sequences</taxon>
        <taxon>metagenomes</taxon>
        <taxon>ecological metagenomes</taxon>
    </lineage>
</organism>
<sequence>MGTKTNMKPYNPINWPAVPHDFTGDNVLGMYTAETTQRYIPGTRFLRWDGSVFKYGRLKGGSVLGMGIFNKSGVVNIGGNATSNMVAGSRTMSFLLGGDDGYGGGGVAEDELIGGYIFSSTTTRLIMGNNAAVVSTGTVIVTVDAPYHKAATLPWTEIMLNPYNYLAAAAPANALSAVVGVPVIVSTTGNFIWNQTYGPCGMLSSGSAGNANNQRSLYFASDGSVRDGSELTIETGWQKAGYILDESSGSAGCIPMVFLQISI</sequence>
<comment type="caution">
    <text evidence="1">The sequence shown here is derived from an EMBL/GenBank/DDBJ whole genome shotgun (WGS) entry which is preliminary data.</text>
</comment>
<dbReference type="AlphaFoldDB" id="A0A0F9P489"/>
<evidence type="ECO:0000313" key="1">
    <source>
        <dbReference type="EMBL" id="KKM95870.1"/>
    </source>
</evidence>
<protein>
    <submittedName>
        <fullName evidence="1">Uncharacterized protein</fullName>
    </submittedName>
</protein>
<name>A0A0F9P489_9ZZZZ</name>
<accession>A0A0F9P489</accession>
<reference evidence="1" key="1">
    <citation type="journal article" date="2015" name="Nature">
        <title>Complex archaea that bridge the gap between prokaryotes and eukaryotes.</title>
        <authorList>
            <person name="Spang A."/>
            <person name="Saw J.H."/>
            <person name="Jorgensen S.L."/>
            <person name="Zaremba-Niedzwiedzka K."/>
            <person name="Martijn J."/>
            <person name="Lind A.E."/>
            <person name="van Eijk R."/>
            <person name="Schleper C."/>
            <person name="Guy L."/>
            <person name="Ettema T.J."/>
        </authorList>
    </citation>
    <scope>NUCLEOTIDE SEQUENCE</scope>
</reference>
<dbReference type="EMBL" id="LAZR01005953">
    <property type="protein sequence ID" value="KKM95870.1"/>
    <property type="molecule type" value="Genomic_DNA"/>
</dbReference>